<dbReference type="STRING" id="1457154.CAPSK01_004875"/>
<keyword evidence="1" id="KW-1133">Transmembrane helix</keyword>
<evidence type="ECO:0000256" key="1">
    <source>
        <dbReference type="SAM" id="Phobius"/>
    </source>
</evidence>
<feature type="transmembrane region" description="Helical" evidence="1">
    <location>
        <begin position="7"/>
        <end position="25"/>
    </location>
</feature>
<evidence type="ECO:0008006" key="4">
    <source>
        <dbReference type="Google" id="ProtNLM"/>
    </source>
</evidence>
<organism evidence="2 3">
    <name type="scientific">Candidatus Accumulibacter vicinus</name>
    <dbReference type="NCBI Taxonomy" id="2954382"/>
    <lineage>
        <taxon>Bacteria</taxon>
        <taxon>Pseudomonadati</taxon>
        <taxon>Pseudomonadota</taxon>
        <taxon>Betaproteobacteria</taxon>
        <taxon>Candidatus Accumulibacter</taxon>
    </lineage>
</organism>
<sequence>MAYATVLVVAVLNSIVLFFAAFLAAGGDGNSDGVKTVWFFGYLWIALLTAGALALCARNKGSIGVVLAISTLPSAYLVATAALMFGVGMVYLKPASSEFTSACKGSGVQFFSTPTKPVHSLAYEWGHKYPIEINYYRIGANNYVSEMGTRNPPYPPGVSLVMNGASRADVLVTFNYPIGKEHLSRALDRQGLIGYELTVTDQRNNSTLARLRYFTDLSNNKACGPTDNGVLSVMAFVLKAIETQ</sequence>
<evidence type="ECO:0000313" key="3">
    <source>
        <dbReference type="Proteomes" id="UP000019812"/>
    </source>
</evidence>
<reference evidence="2 3" key="1">
    <citation type="submission" date="2014-07" db="EMBL/GenBank/DDBJ databases">
        <title>Expanding our view of genomic diversity in Candidatus Accumulibacter clades.</title>
        <authorList>
            <person name="Skennerton C.T."/>
            <person name="Barr J.J."/>
            <person name="Slater F.R."/>
            <person name="Bond P.L."/>
            <person name="Tyson G.W."/>
        </authorList>
    </citation>
    <scope>NUCLEOTIDE SEQUENCE [LARGE SCALE GENOMIC DNA]</scope>
    <source>
        <strain evidence="3">SK-01</strain>
    </source>
</reference>
<evidence type="ECO:0000313" key="2">
    <source>
        <dbReference type="EMBL" id="KFB66032.1"/>
    </source>
</evidence>
<dbReference type="EMBL" id="JDSS02000053">
    <property type="protein sequence ID" value="KFB66032.1"/>
    <property type="molecule type" value="Genomic_DNA"/>
</dbReference>
<dbReference type="AlphaFoldDB" id="A0A084XU88"/>
<protein>
    <recommendedName>
        <fullName evidence="4">Transmembrane protein</fullName>
    </recommendedName>
</protein>
<keyword evidence="1" id="KW-0472">Membrane</keyword>
<dbReference type="RefSeq" id="WP_034931605.1">
    <property type="nucleotide sequence ID" value="NZ_JDSS02000053.1"/>
</dbReference>
<feature type="transmembrane region" description="Helical" evidence="1">
    <location>
        <begin position="37"/>
        <end position="57"/>
    </location>
</feature>
<gene>
    <name evidence="2" type="ORF">CAPSK01_004875</name>
</gene>
<comment type="caution">
    <text evidence="2">The sequence shown here is derived from an EMBL/GenBank/DDBJ whole genome shotgun (WGS) entry which is preliminary data.</text>
</comment>
<feature type="transmembrane region" description="Helical" evidence="1">
    <location>
        <begin position="64"/>
        <end position="92"/>
    </location>
</feature>
<accession>A0A084XU88</accession>
<name>A0A084XU88_9PROT</name>
<dbReference type="Proteomes" id="UP000019812">
    <property type="component" value="Unassembled WGS sequence"/>
</dbReference>
<keyword evidence="1" id="KW-0812">Transmembrane</keyword>
<proteinExistence type="predicted"/>